<gene>
    <name evidence="1" type="ORF">K458DRAFT_385051</name>
</gene>
<keyword evidence="2" id="KW-1185">Reference proteome</keyword>
<dbReference type="AlphaFoldDB" id="A0A6G1JFD2"/>
<sequence>MPPWTSPSPLVNPSAASDEEYIDALDSVFGLSPSAQDEMDTYLTIQLSAEHDPNSIRNAHRARAFTNQCPSMDAEILKDPVKQKEVREITNYKEHTHEARARRYKRCWDKPRDADLSEIVQYTGDEEANRGFKEVYDRRHFELAKGTFVDEREEYDDCFVAVDDPEGWVYIDQVTVEGVGYTVLPAVQNGDPGYSLACVNGIVWKMLGRSLARSDLATSAPTGSSKS</sequence>
<name>A0A6G1JFD2_9PLEO</name>
<evidence type="ECO:0000313" key="1">
    <source>
        <dbReference type="EMBL" id="KAF2688885.1"/>
    </source>
</evidence>
<dbReference type="Proteomes" id="UP000799291">
    <property type="component" value="Unassembled WGS sequence"/>
</dbReference>
<organism evidence="1 2">
    <name type="scientific">Lentithecium fluviatile CBS 122367</name>
    <dbReference type="NCBI Taxonomy" id="1168545"/>
    <lineage>
        <taxon>Eukaryota</taxon>
        <taxon>Fungi</taxon>
        <taxon>Dikarya</taxon>
        <taxon>Ascomycota</taxon>
        <taxon>Pezizomycotina</taxon>
        <taxon>Dothideomycetes</taxon>
        <taxon>Pleosporomycetidae</taxon>
        <taxon>Pleosporales</taxon>
        <taxon>Massarineae</taxon>
        <taxon>Lentitheciaceae</taxon>
        <taxon>Lentithecium</taxon>
    </lineage>
</organism>
<dbReference type="EMBL" id="MU005573">
    <property type="protein sequence ID" value="KAF2688885.1"/>
    <property type="molecule type" value="Genomic_DNA"/>
</dbReference>
<evidence type="ECO:0000313" key="2">
    <source>
        <dbReference type="Proteomes" id="UP000799291"/>
    </source>
</evidence>
<proteinExistence type="predicted"/>
<dbReference type="OrthoDB" id="3800931at2759"/>
<accession>A0A6G1JFD2</accession>
<reference evidence="1" key="1">
    <citation type="journal article" date="2020" name="Stud. Mycol.">
        <title>101 Dothideomycetes genomes: a test case for predicting lifestyles and emergence of pathogens.</title>
        <authorList>
            <person name="Haridas S."/>
            <person name="Albert R."/>
            <person name="Binder M."/>
            <person name="Bloem J."/>
            <person name="Labutti K."/>
            <person name="Salamov A."/>
            <person name="Andreopoulos B."/>
            <person name="Baker S."/>
            <person name="Barry K."/>
            <person name="Bills G."/>
            <person name="Bluhm B."/>
            <person name="Cannon C."/>
            <person name="Castanera R."/>
            <person name="Culley D."/>
            <person name="Daum C."/>
            <person name="Ezra D."/>
            <person name="Gonzalez J."/>
            <person name="Henrissat B."/>
            <person name="Kuo A."/>
            <person name="Liang C."/>
            <person name="Lipzen A."/>
            <person name="Lutzoni F."/>
            <person name="Magnuson J."/>
            <person name="Mondo S."/>
            <person name="Nolan M."/>
            <person name="Ohm R."/>
            <person name="Pangilinan J."/>
            <person name="Park H.-J."/>
            <person name="Ramirez L."/>
            <person name="Alfaro M."/>
            <person name="Sun H."/>
            <person name="Tritt A."/>
            <person name="Yoshinaga Y."/>
            <person name="Zwiers L.-H."/>
            <person name="Turgeon B."/>
            <person name="Goodwin S."/>
            <person name="Spatafora J."/>
            <person name="Crous P."/>
            <person name="Grigoriev I."/>
        </authorList>
    </citation>
    <scope>NUCLEOTIDE SEQUENCE</scope>
    <source>
        <strain evidence="1">CBS 122367</strain>
    </source>
</reference>
<protein>
    <submittedName>
        <fullName evidence="1">Uncharacterized protein</fullName>
    </submittedName>
</protein>